<accession>A0A0G1CMX4</accession>
<evidence type="ECO:0000313" key="1">
    <source>
        <dbReference type="EMBL" id="KKS86842.1"/>
    </source>
</evidence>
<proteinExistence type="predicted"/>
<reference evidence="1 2" key="1">
    <citation type="journal article" date="2015" name="Nature">
        <title>rRNA introns, odd ribosomes, and small enigmatic genomes across a large radiation of phyla.</title>
        <authorList>
            <person name="Brown C.T."/>
            <person name="Hug L.A."/>
            <person name="Thomas B.C."/>
            <person name="Sharon I."/>
            <person name="Castelle C.J."/>
            <person name="Singh A."/>
            <person name="Wilkins M.J."/>
            <person name="Williams K.H."/>
            <person name="Banfield J.F."/>
        </authorList>
    </citation>
    <scope>NUCLEOTIDE SEQUENCE [LARGE SCALE GENOMIC DNA]</scope>
</reference>
<dbReference type="Proteomes" id="UP000034050">
    <property type="component" value="Unassembled WGS sequence"/>
</dbReference>
<name>A0A0G1CMX4_9BACT</name>
<organism evidence="1 2">
    <name type="scientific">Candidatus Gottesmanbacteria bacterium GW2011_GWB1_43_11</name>
    <dbReference type="NCBI Taxonomy" id="1618446"/>
    <lineage>
        <taxon>Bacteria</taxon>
        <taxon>Candidatus Gottesmaniibacteriota</taxon>
    </lineage>
</organism>
<sequence length="127" mass="14899">MKENRLTIKINRPADEVFAFYINPENTPLWVDSIAKEVTNDWPVKVGTIYKNQSKTGNWSEYIVTDFDENKVFELTSKNGNYHVRYTHKTIDNKSSELEYFEWVDVGNLEEPFTMEILGKLKSVLEN</sequence>
<comment type="caution">
    <text evidence="1">The sequence shown here is derived from an EMBL/GenBank/DDBJ whole genome shotgun (WGS) entry which is preliminary data.</text>
</comment>
<dbReference type="STRING" id="1618446.UV61_C0006G0043"/>
<protein>
    <recommendedName>
        <fullName evidence="3">Activator of Hsp90 ATPase 1 family protein</fullName>
    </recommendedName>
</protein>
<evidence type="ECO:0008006" key="3">
    <source>
        <dbReference type="Google" id="ProtNLM"/>
    </source>
</evidence>
<dbReference type="InterPro" id="IPR023393">
    <property type="entry name" value="START-like_dom_sf"/>
</dbReference>
<dbReference type="EMBL" id="LCFD01000006">
    <property type="protein sequence ID" value="KKS86842.1"/>
    <property type="molecule type" value="Genomic_DNA"/>
</dbReference>
<dbReference type="SUPFAM" id="SSF55961">
    <property type="entry name" value="Bet v1-like"/>
    <property type="match status" value="1"/>
</dbReference>
<evidence type="ECO:0000313" key="2">
    <source>
        <dbReference type="Proteomes" id="UP000034050"/>
    </source>
</evidence>
<dbReference type="Gene3D" id="3.30.530.20">
    <property type="match status" value="1"/>
</dbReference>
<gene>
    <name evidence="1" type="ORF">UV61_C0006G0043</name>
</gene>
<dbReference type="AlphaFoldDB" id="A0A0G1CMX4"/>